<evidence type="ECO:0000313" key="5">
    <source>
        <dbReference type="Proteomes" id="UP000242949"/>
    </source>
</evidence>
<keyword evidence="2" id="KW-0472">Membrane</keyword>
<evidence type="ECO:0000313" key="4">
    <source>
        <dbReference type="EMBL" id="SDB88660.1"/>
    </source>
</evidence>
<organism evidence="4 5">
    <name type="scientific">Pelagirhabdus alkalitolerans</name>
    <dbReference type="NCBI Taxonomy" id="1612202"/>
    <lineage>
        <taxon>Bacteria</taxon>
        <taxon>Bacillati</taxon>
        <taxon>Bacillota</taxon>
        <taxon>Bacilli</taxon>
        <taxon>Bacillales</taxon>
        <taxon>Bacillaceae</taxon>
        <taxon>Pelagirhabdus</taxon>
    </lineage>
</organism>
<gene>
    <name evidence="4" type="ORF">SAMN05421734_102169</name>
</gene>
<feature type="coiled-coil region" evidence="1">
    <location>
        <begin position="67"/>
        <end position="129"/>
    </location>
</feature>
<keyword evidence="4" id="KW-0282">Flagellum</keyword>
<dbReference type="SUPFAM" id="SSF158791">
    <property type="entry name" value="MgtE N-terminal domain-like"/>
    <property type="match status" value="1"/>
</dbReference>
<dbReference type="Pfam" id="PF03448">
    <property type="entry name" value="MgtE_N"/>
    <property type="match status" value="1"/>
</dbReference>
<evidence type="ECO:0000259" key="3">
    <source>
        <dbReference type="Pfam" id="PF03448"/>
    </source>
</evidence>
<accession>A0A1G6H2X4</accession>
<reference evidence="5" key="1">
    <citation type="submission" date="2016-09" db="EMBL/GenBank/DDBJ databases">
        <authorList>
            <person name="Varghese N."/>
            <person name="Submissions S."/>
        </authorList>
    </citation>
    <scope>NUCLEOTIDE SEQUENCE [LARGE SCALE GENOMIC DNA]</scope>
    <source>
        <strain evidence="5">S5</strain>
    </source>
</reference>
<name>A0A1G6H2X4_9BACI</name>
<feature type="transmembrane region" description="Helical" evidence="2">
    <location>
        <begin position="15"/>
        <end position="40"/>
    </location>
</feature>
<dbReference type="Proteomes" id="UP000242949">
    <property type="component" value="Unassembled WGS sequence"/>
</dbReference>
<feature type="domain" description="Magnesium transporter MgtE intracellular" evidence="3">
    <location>
        <begin position="143"/>
        <end position="191"/>
    </location>
</feature>
<keyword evidence="5" id="KW-1185">Reference proteome</keyword>
<dbReference type="InterPro" id="IPR006668">
    <property type="entry name" value="Mg_transptr_MgtE_intracell_dom"/>
</dbReference>
<dbReference type="AlphaFoldDB" id="A0A1G6H2X4"/>
<keyword evidence="2" id="KW-1133">Transmembrane helix</keyword>
<dbReference type="EMBL" id="FMYI01000002">
    <property type="protein sequence ID" value="SDB88660.1"/>
    <property type="molecule type" value="Genomic_DNA"/>
</dbReference>
<evidence type="ECO:0000256" key="2">
    <source>
        <dbReference type="SAM" id="Phobius"/>
    </source>
</evidence>
<evidence type="ECO:0000256" key="1">
    <source>
        <dbReference type="SAM" id="Coils"/>
    </source>
</evidence>
<dbReference type="RefSeq" id="WP_090792986.1">
    <property type="nucleotide sequence ID" value="NZ_FMYI01000002.1"/>
</dbReference>
<keyword evidence="2" id="KW-0812">Transmembrane</keyword>
<keyword evidence="4" id="KW-0966">Cell projection</keyword>
<keyword evidence="4" id="KW-0969">Cilium</keyword>
<dbReference type="STRING" id="1612202.SAMN05421734_102169"/>
<proteinExistence type="predicted"/>
<dbReference type="Gene3D" id="1.10.220.30">
    <property type="match status" value="1"/>
</dbReference>
<protein>
    <submittedName>
        <fullName evidence="4">Flagellar motility protein MotE, a chaperone for MotC folding</fullName>
    </submittedName>
</protein>
<sequence length="194" mass="22178">MAQKSNNEKPKRANLIQWLFLILVPLVLVVVIMVILFSLLDIDPVARTREFANSVPIVNQWVTSEEEEEFERRENRYINQIDELEQEIDQLEAELMSKSSEVDDLNQEIVSLNQQIEDLLDDAESEEELDANFDQLVMSYQEMAPANAANILSNASNQVVVRILESLEGEQRADILSAMEPELAAEITEQLMND</sequence>
<keyword evidence="1" id="KW-0175">Coiled coil</keyword>
<dbReference type="OrthoDB" id="1724615at2"/>